<dbReference type="EMBL" id="PGFS01000001">
    <property type="protein sequence ID" value="MDH4571802.1"/>
    <property type="molecule type" value="Genomic_DNA"/>
</dbReference>
<dbReference type="Pfam" id="PF17765">
    <property type="entry name" value="MLTR_LBD"/>
    <property type="match status" value="1"/>
</dbReference>
<evidence type="ECO:0000313" key="2">
    <source>
        <dbReference type="EMBL" id="MDH4571802.1"/>
    </source>
</evidence>
<dbReference type="Gene3D" id="1.10.260.40">
    <property type="entry name" value="lambda repressor-like DNA-binding domains"/>
    <property type="match status" value="1"/>
</dbReference>
<dbReference type="Pfam" id="PF13560">
    <property type="entry name" value="HTH_31"/>
    <property type="match status" value="1"/>
</dbReference>
<reference evidence="2" key="1">
    <citation type="journal article" date="2015" name="Antonie Van Leeuwenhoek">
        <title>Comparative 16S rRNA signatures and multilocus sequence analysis for the genus Salinicola and description of Salinicola acroporae sp. nov., isolated from coral Acropora digitifera.</title>
        <authorList>
            <person name="Lepcha R.T."/>
            <person name="Poddar A."/>
            <person name="Schumann P."/>
            <person name="Das S.K."/>
        </authorList>
    </citation>
    <scope>NUCLEOTIDE SEQUENCE</scope>
    <source>
        <strain evidence="2">S4-41</strain>
    </source>
</reference>
<reference evidence="2" key="2">
    <citation type="submission" date="2017-11" db="EMBL/GenBank/DDBJ databases">
        <authorList>
            <person name="Das S.K."/>
        </authorList>
    </citation>
    <scope>NUCLEOTIDE SEQUENCE</scope>
    <source>
        <strain evidence="2">S4-41</strain>
    </source>
</reference>
<comment type="caution">
    <text evidence="2">The sequence shown here is derived from an EMBL/GenBank/DDBJ whole genome shotgun (WGS) entry which is preliminary data.</text>
</comment>
<name>A0ABT6I297_9GAMM</name>
<gene>
    <name evidence="2" type="ORF">CUR86_04530</name>
</gene>
<keyword evidence="3" id="KW-1185">Reference proteome</keyword>
<dbReference type="RefSeq" id="WP_110715645.1">
    <property type="nucleotide sequence ID" value="NZ_PGFS01000001.1"/>
</dbReference>
<proteinExistence type="predicted"/>
<dbReference type="InterPro" id="IPR010982">
    <property type="entry name" value="Lambda_DNA-bd_dom_sf"/>
</dbReference>
<evidence type="ECO:0000259" key="1">
    <source>
        <dbReference type="Pfam" id="PF17765"/>
    </source>
</evidence>
<sequence length="263" mass="29773">MSAFDSLSPSLGEFLRAKRADITPEMAGLPPGRRRRTPGLRREEVASRASMGSAWYTALEQGRDVQPSDRALACLARALMMNETEREHLYALAGRPAPPRAIDGESTVNPILQRLLDRLEPEPAYVMDAYWEVVAWNDAAAALFSIERPGDKHPRNKLCWIFTQKRVETHQADWLKSARTLVSIFRSQATRYADDPRMRQLIDDLLEASDTFRELWAEQGVLELGSGRKAMRMPDGTDREFDYLPLRIPDLPGACLMIYLGVE</sequence>
<dbReference type="Gene3D" id="3.30.450.180">
    <property type="match status" value="1"/>
</dbReference>
<dbReference type="InterPro" id="IPR041413">
    <property type="entry name" value="MLTR_LBD"/>
</dbReference>
<dbReference type="Proteomes" id="UP001162135">
    <property type="component" value="Unassembled WGS sequence"/>
</dbReference>
<accession>A0ABT6I297</accession>
<organism evidence="2 3">
    <name type="scientific">Salinicola acroporae</name>
    <dbReference type="NCBI Taxonomy" id="1541440"/>
    <lineage>
        <taxon>Bacteria</taxon>
        <taxon>Pseudomonadati</taxon>
        <taxon>Pseudomonadota</taxon>
        <taxon>Gammaproteobacteria</taxon>
        <taxon>Oceanospirillales</taxon>
        <taxon>Halomonadaceae</taxon>
        <taxon>Salinicola</taxon>
    </lineage>
</organism>
<protein>
    <submittedName>
        <fullName evidence="2">XRE family transcriptional regulator</fullName>
    </submittedName>
</protein>
<feature type="domain" description="MmyB-like transcription regulator ligand binding" evidence="1">
    <location>
        <begin position="108"/>
        <end position="259"/>
    </location>
</feature>
<evidence type="ECO:0000313" key="3">
    <source>
        <dbReference type="Proteomes" id="UP001162135"/>
    </source>
</evidence>
<dbReference type="PANTHER" id="PTHR35010">
    <property type="entry name" value="BLL4672 PROTEIN-RELATED"/>
    <property type="match status" value="1"/>
</dbReference>